<reference evidence="2" key="1">
    <citation type="journal article" date="2021" name="Open Biol.">
        <title>Shared evolutionary footprints suggest mitochondrial oxidative damage underlies multiple complex I losses in fungi.</title>
        <authorList>
            <person name="Schikora-Tamarit M.A."/>
            <person name="Marcet-Houben M."/>
            <person name="Nosek J."/>
            <person name="Gabaldon T."/>
        </authorList>
    </citation>
    <scope>NUCLEOTIDE SEQUENCE</scope>
    <source>
        <strain evidence="2">CBS6075</strain>
    </source>
</reference>
<organism evidence="2 3">
    <name type="scientific">Ogataea philodendri</name>
    <dbReference type="NCBI Taxonomy" id="1378263"/>
    <lineage>
        <taxon>Eukaryota</taxon>
        <taxon>Fungi</taxon>
        <taxon>Dikarya</taxon>
        <taxon>Ascomycota</taxon>
        <taxon>Saccharomycotina</taxon>
        <taxon>Pichiomycetes</taxon>
        <taxon>Pichiales</taxon>
        <taxon>Pichiaceae</taxon>
        <taxon>Ogataea</taxon>
    </lineage>
</organism>
<dbReference type="PROSITE" id="PS50868">
    <property type="entry name" value="POST_SET"/>
    <property type="match status" value="1"/>
</dbReference>
<dbReference type="InterPro" id="IPR003616">
    <property type="entry name" value="Post-SET_dom"/>
</dbReference>
<evidence type="ECO:0000313" key="3">
    <source>
        <dbReference type="Proteomes" id="UP000769157"/>
    </source>
</evidence>
<dbReference type="RefSeq" id="XP_046062344.1">
    <property type="nucleotide sequence ID" value="XM_046203677.1"/>
</dbReference>
<dbReference type="OrthoDB" id="422362at2759"/>
<proteinExistence type="predicted"/>
<feature type="domain" description="Post-SET" evidence="1">
    <location>
        <begin position="1"/>
        <end position="14"/>
    </location>
</feature>
<feature type="non-terminal residue" evidence="2">
    <location>
        <position position="1"/>
    </location>
</feature>
<dbReference type="Proteomes" id="UP000769157">
    <property type="component" value="Unassembled WGS sequence"/>
</dbReference>
<dbReference type="GeneID" id="70234738"/>
<accession>A0A9P8T5Z4</accession>
<evidence type="ECO:0000259" key="1">
    <source>
        <dbReference type="PROSITE" id="PS50868"/>
    </source>
</evidence>
<reference evidence="2" key="2">
    <citation type="submission" date="2021-01" db="EMBL/GenBank/DDBJ databases">
        <authorList>
            <person name="Schikora-Tamarit M.A."/>
        </authorList>
    </citation>
    <scope>NUCLEOTIDE SEQUENCE</scope>
    <source>
        <strain evidence="2">CBS6075</strain>
    </source>
</reference>
<gene>
    <name evidence="2" type="ORF">OGAPHI_002771</name>
</gene>
<feature type="non-terminal residue" evidence="2">
    <location>
        <position position="107"/>
    </location>
</feature>
<keyword evidence="3" id="KW-1185">Reference proteome</keyword>
<comment type="caution">
    <text evidence="2">The sequence shown here is derived from an EMBL/GenBank/DDBJ whole genome shotgun (WGS) entry which is preliminary data.</text>
</comment>
<dbReference type="AlphaFoldDB" id="A0A9P8T5Z4"/>
<evidence type="ECO:0000313" key="2">
    <source>
        <dbReference type="EMBL" id="KAH3667533.1"/>
    </source>
</evidence>
<dbReference type="EMBL" id="JAEUBE010000180">
    <property type="protein sequence ID" value="KAH3667533.1"/>
    <property type="molecule type" value="Genomic_DNA"/>
</dbReference>
<sequence length="107" mass="11846">PCYCGAKNCLGVIGGKTQTEALSLLPQVYSEALLSFGDESELQFVNEMNEQGRELVKNENGVNLEFLNRLVVRPIEIYQVSKVSAALLQCEDLAVLDKLVLRLEKST</sequence>
<name>A0A9P8T5Z4_9ASCO</name>
<protein>
    <recommendedName>
        <fullName evidence="1">Post-SET domain-containing protein</fullName>
    </recommendedName>
</protein>